<dbReference type="EMBL" id="AP028679">
    <property type="protein sequence ID" value="BEQ16171.1"/>
    <property type="molecule type" value="Genomic_DNA"/>
</dbReference>
<evidence type="ECO:0000313" key="1">
    <source>
        <dbReference type="EMBL" id="BEQ16171.1"/>
    </source>
</evidence>
<accession>A0AAU9EG85</accession>
<evidence type="ECO:0000313" key="2">
    <source>
        <dbReference type="Proteomes" id="UP001366166"/>
    </source>
</evidence>
<dbReference type="RefSeq" id="WP_338601645.1">
    <property type="nucleotide sequence ID" value="NZ_AP028679.1"/>
</dbReference>
<reference evidence="2" key="1">
    <citation type="journal article" date="2023" name="Arch. Microbiol.">
        <title>Desulfoferula mesophilus gen. nov. sp. nov., a mesophilic sulfate-reducing bacterium isolated from a brackish lake sediment.</title>
        <authorList>
            <person name="Watanabe T."/>
            <person name="Yabe T."/>
            <person name="Tsuji J.M."/>
            <person name="Fukui M."/>
        </authorList>
    </citation>
    <scope>NUCLEOTIDE SEQUENCE [LARGE SCALE GENOMIC DNA]</scope>
    <source>
        <strain evidence="2">12FAK</strain>
    </source>
</reference>
<organism evidence="1 2">
    <name type="scientific">Desulfoferula mesophila</name>
    <dbReference type="NCBI Taxonomy" id="3058419"/>
    <lineage>
        <taxon>Bacteria</taxon>
        <taxon>Pseudomonadati</taxon>
        <taxon>Thermodesulfobacteriota</taxon>
        <taxon>Desulfarculia</taxon>
        <taxon>Desulfarculales</taxon>
        <taxon>Desulfarculaceae</taxon>
        <taxon>Desulfoferula</taxon>
    </lineage>
</organism>
<dbReference type="KEGG" id="dmp:FAK_32370"/>
<dbReference type="AlphaFoldDB" id="A0AAU9EG85"/>
<keyword evidence="2" id="KW-1185">Reference proteome</keyword>
<proteinExistence type="predicted"/>
<name>A0AAU9EG85_9BACT</name>
<sequence length="306" mass="35786">MGKMTSLDHDIKDLRNKLEHYCFWSWEYQRRNTNYKNLFSKTREPQRTAEHQAIINQPTNINNGLIEEDISNKIKPHDPQFATAAKIITKFKRKPRDPKIGLNSDEILKKIIGGNYEYDIHTPEELELFMFREDNFVCFQEGDIFTYPITKSLLSRPIAEINAMRLVINVNGPLSQIRKRVELAYHKSHITEPIENLLWKDDCGDDKSKRALLAYLKVLDDCRMERVGSKRARIRPELDLPRAVGLWMWDRKNIDGIKFGVAHKKLLEQFKNAALKKPFRNLSTVSRYVRRTGICIESGEVLPMTD</sequence>
<gene>
    <name evidence="1" type="ORF">FAK_32370</name>
</gene>
<protein>
    <submittedName>
        <fullName evidence="1">Uncharacterized protein</fullName>
    </submittedName>
</protein>
<dbReference type="Proteomes" id="UP001366166">
    <property type="component" value="Chromosome"/>
</dbReference>